<keyword evidence="1" id="KW-0812">Transmembrane</keyword>
<sequence length="162" mass="17625">MLVASILVFLISSKFIALRFFSYIVITQVLDILLKQLSGKAFPGRAGIYRPPGAGNCMGCGIFPDCDGCVNVDDQIGMPSGHSMAMAMAATFWSWWIFNASGTLLFKSVRSSLLILFALAVIISRTPVVENCHTYLQVIVGSLLGVALGTGFYFLEIQLFNE</sequence>
<dbReference type="SUPFAM" id="SSF48317">
    <property type="entry name" value="Acid phosphatase/Vanadium-dependent haloperoxidase"/>
    <property type="match status" value="1"/>
</dbReference>
<dbReference type="CDD" id="cd01610">
    <property type="entry name" value="PAP2_like"/>
    <property type="match status" value="1"/>
</dbReference>
<keyword evidence="1" id="KW-1133">Transmembrane helix</keyword>
<dbReference type="InterPro" id="IPR036938">
    <property type="entry name" value="PAP2/HPO_sf"/>
</dbReference>
<feature type="transmembrane region" description="Helical" evidence="1">
    <location>
        <begin position="135"/>
        <end position="155"/>
    </location>
</feature>
<evidence type="ECO:0000259" key="2">
    <source>
        <dbReference type="Pfam" id="PF01569"/>
    </source>
</evidence>
<keyword evidence="1" id="KW-0472">Membrane</keyword>
<organism evidence="3">
    <name type="scientific">Marseillevirus LCMAC202</name>
    <dbReference type="NCBI Taxonomy" id="2506606"/>
    <lineage>
        <taxon>Viruses</taxon>
        <taxon>Varidnaviria</taxon>
        <taxon>Bamfordvirae</taxon>
        <taxon>Nucleocytoviricota</taxon>
        <taxon>Megaviricetes</taxon>
        <taxon>Pimascovirales</taxon>
        <taxon>Pimascovirales incertae sedis</taxon>
        <taxon>Marseilleviridae</taxon>
    </lineage>
</organism>
<dbReference type="Pfam" id="PF01569">
    <property type="entry name" value="PAP2"/>
    <property type="match status" value="1"/>
</dbReference>
<dbReference type="EMBL" id="MK500381">
    <property type="protein sequence ID" value="QBK88248.1"/>
    <property type="molecule type" value="Genomic_DNA"/>
</dbReference>
<dbReference type="Gene3D" id="1.20.144.10">
    <property type="entry name" value="Phosphatidic acid phosphatase type 2/haloperoxidase"/>
    <property type="match status" value="1"/>
</dbReference>
<name>A0A481YYH2_9VIRU</name>
<protein>
    <submittedName>
        <fullName evidence="3">PAP2 superfamily protein</fullName>
    </submittedName>
</protein>
<proteinExistence type="predicted"/>
<gene>
    <name evidence="3" type="ORF">LCMAC202_06100</name>
</gene>
<evidence type="ECO:0000313" key="3">
    <source>
        <dbReference type="EMBL" id="QBK88248.1"/>
    </source>
</evidence>
<evidence type="ECO:0000256" key="1">
    <source>
        <dbReference type="SAM" id="Phobius"/>
    </source>
</evidence>
<reference evidence="3" key="1">
    <citation type="journal article" date="2019" name="MBio">
        <title>Virus Genomes from Deep Sea Sediments Expand the Ocean Megavirome and Support Independent Origins of Viral Gigantism.</title>
        <authorList>
            <person name="Backstrom D."/>
            <person name="Yutin N."/>
            <person name="Jorgensen S.L."/>
            <person name="Dharamshi J."/>
            <person name="Homa F."/>
            <person name="Zaremba-Niedwiedzka K."/>
            <person name="Spang A."/>
            <person name="Wolf Y.I."/>
            <person name="Koonin E.V."/>
            <person name="Ettema T.J."/>
        </authorList>
    </citation>
    <scope>NUCLEOTIDE SEQUENCE</scope>
</reference>
<dbReference type="InterPro" id="IPR000326">
    <property type="entry name" value="PAP2/HPO"/>
</dbReference>
<feature type="transmembrane region" description="Helical" evidence="1">
    <location>
        <begin position="104"/>
        <end position="123"/>
    </location>
</feature>
<feature type="domain" description="Phosphatidic acid phosphatase type 2/haloperoxidase" evidence="2">
    <location>
        <begin position="60"/>
        <end position="153"/>
    </location>
</feature>
<feature type="transmembrane region" description="Helical" evidence="1">
    <location>
        <begin position="81"/>
        <end position="98"/>
    </location>
</feature>
<accession>A0A481YYH2</accession>
<feature type="transmembrane region" description="Helical" evidence="1">
    <location>
        <begin position="6"/>
        <end position="26"/>
    </location>
</feature>